<keyword evidence="7 11" id="KW-0573">Peptidoglycan synthesis</keyword>
<dbReference type="SUPFAM" id="SSF53955">
    <property type="entry name" value="Lysozyme-like"/>
    <property type="match status" value="1"/>
</dbReference>
<keyword evidence="8 11" id="KW-1133">Transmembrane helix</keyword>
<comment type="similarity">
    <text evidence="11">Belongs to the glycosyltransferase 51 family.</text>
</comment>
<keyword evidence="6 11" id="KW-0133">Cell shape</keyword>
<dbReference type="GO" id="GO:0071555">
    <property type="term" value="P:cell wall organization"/>
    <property type="evidence" value="ECO:0007669"/>
    <property type="project" value="UniProtKB-KW"/>
</dbReference>
<keyword evidence="14" id="KW-1185">Reference proteome</keyword>
<dbReference type="GO" id="GO:0005886">
    <property type="term" value="C:plasma membrane"/>
    <property type="evidence" value="ECO:0007669"/>
    <property type="project" value="UniProtKB-SubCell"/>
</dbReference>
<dbReference type="PANTHER" id="PTHR30400:SF0">
    <property type="entry name" value="BIOSYNTHETIC PEPTIDOGLYCAN TRANSGLYCOSYLASE"/>
    <property type="match status" value="1"/>
</dbReference>
<dbReference type="GO" id="GO:0008955">
    <property type="term" value="F:peptidoglycan glycosyltransferase activity"/>
    <property type="evidence" value="ECO:0007669"/>
    <property type="project" value="UniProtKB-UniRule"/>
</dbReference>
<keyword evidence="1 11" id="KW-1003">Cell membrane</keyword>
<dbReference type="NCBIfam" id="TIGR02070">
    <property type="entry name" value="mono_pep_trsgly"/>
    <property type="match status" value="1"/>
</dbReference>
<keyword evidence="4 11" id="KW-0808">Transferase</keyword>
<comment type="pathway">
    <text evidence="11">Cell wall biogenesis; peptidoglycan biosynthesis.</text>
</comment>
<evidence type="ECO:0000256" key="9">
    <source>
        <dbReference type="ARBA" id="ARBA00023136"/>
    </source>
</evidence>
<accession>H8FQY5</accession>
<dbReference type="InterPro" id="IPR023346">
    <property type="entry name" value="Lysozyme-like_dom_sf"/>
</dbReference>
<comment type="function">
    <text evidence="11">Peptidoglycan polymerase that catalyzes glycan chain elongation from lipid-linked precursors.</text>
</comment>
<keyword evidence="9 11" id="KW-0472">Membrane</keyword>
<dbReference type="GO" id="GO:0009252">
    <property type="term" value="P:peptidoglycan biosynthetic process"/>
    <property type="evidence" value="ECO:0007669"/>
    <property type="project" value="UniProtKB-UniRule"/>
</dbReference>
<dbReference type="GO" id="GO:0009274">
    <property type="term" value="C:peptidoglycan-based cell wall"/>
    <property type="evidence" value="ECO:0007669"/>
    <property type="project" value="InterPro"/>
</dbReference>
<evidence type="ECO:0000256" key="4">
    <source>
        <dbReference type="ARBA" id="ARBA00022679"/>
    </source>
</evidence>
<dbReference type="InterPro" id="IPR036950">
    <property type="entry name" value="PBP_transglycosylase"/>
</dbReference>
<dbReference type="Proteomes" id="UP000004169">
    <property type="component" value="Unassembled WGS sequence"/>
</dbReference>
<evidence type="ECO:0000256" key="2">
    <source>
        <dbReference type="ARBA" id="ARBA00022519"/>
    </source>
</evidence>
<evidence type="ECO:0000256" key="11">
    <source>
        <dbReference type="HAMAP-Rule" id="MF_00766"/>
    </source>
</evidence>
<evidence type="ECO:0000256" key="6">
    <source>
        <dbReference type="ARBA" id="ARBA00022960"/>
    </source>
</evidence>
<dbReference type="EC" id="2.4.99.28" evidence="11"/>
<dbReference type="eggNOG" id="COG0744">
    <property type="taxonomic scope" value="Bacteria"/>
</dbReference>
<dbReference type="Gene3D" id="1.10.3810.10">
    <property type="entry name" value="Biosynthetic peptidoglycan transglycosylase-like"/>
    <property type="match status" value="1"/>
</dbReference>
<protein>
    <recommendedName>
        <fullName evidence="11">Biosynthetic peptidoglycan transglycosylase</fullName>
        <ecNumber evidence="11">2.4.99.28</ecNumber>
    </recommendedName>
    <alternativeName>
        <fullName evidence="11">Glycan polymerase</fullName>
    </alternativeName>
    <alternativeName>
        <fullName evidence="11">Peptidoglycan glycosyltransferase MtgA</fullName>
        <shortName evidence="11">PGT</shortName>
    </alternativeName>
</protein>
<evidence type="ECO:0000256" key="8">
    <source>
        <dbReference type="ARBA" id="ARBA00022989"/>
    </source>
</evidence>
<dbReference type="UniPathway" id="UPA00219"/>
<keyword evidence="3 11" id="KW-0328">Glycosyltransferase</keyword>
<dbReference type="InterPro" id="IPR001264">
    <property type="entry name" value="Glyco_trans_51"/>
</dbReference>
<evidence type="ECO:0000259" key="12">
    <source>
        <dbReference type="Pfam" id="PF00912"/>
    </source>
</evidence>
<proteinExistence type="inferred from homology"/>
<dbReference type="HAMAP" id="MF_00766">
    <property type="entry name" value="PGT_MtgA"/>
    <property type="match status" value="1"/>
</dbReference>
<gene>
    <name evidence="11 13" type="primary">mtgA</name>
    <name evidence="13" type="ORF">PHAMO_210284</name>
</gene>
<keyword evidence="5 11" id="KW-0812">Transmembrane</keyword>
<dbReference type="Pfam" id="PF00912">
    <property type="entry name" value="Transgly"/>
    <property type="match status" value="1"/>
</dbReference>
<comment type="caution">
    <text evidence="13">The sequence shown here is derived from an EMBL/GenBank/DDBJ whole genome shotgun (WGS) entry which is preliminary data.</text>
</comment>
<dbReference type="GO" id="GO:0008360">
    <property type="term" value="P:regulation of cell shape"/>
    <property type="evidence" value="ECO:0007669"/>
    <property type="project" value="UniProtKB-KW"/>
</dbReference>
<dbReference type="GO" id="GO:0016763">
    <property type="term" value="F:pentosyltransferase activity"/>
    <property type="evidence" value="ECO:0007669"/>
    <property type="project" value="InterPro"/>
</dbReference>
<reference evidence="13 14" key="1">
    <citation type="journal article" date="2012" name="J. Bacteriol.">
        <title>Draft Genome Sequence of the Purple Photosynthetic Bacterium Phaeospirillum molischianum DSM120, a Particularly Versatile Bacterium.</title>
        <authorList>
            <person name="Duquesne K."/>
            <person name="Prima V."/>
            <person name="Ji B."/>
            <person name="Rouy Z."/>
            <person name="Medigue C."/>
            <person name="Talla E."/>
            <person name="Sturgis J.N."/>
        </authorList>
    </citation>
    <scope>NUCLEOTIDE SEQUENCE [LARGE SCALE GENOMIC DNA]</scope>
    <source>
        <strain evidence="14">DSM120</strain>
    </source>
</reference>
<feature type="domain" description="Glycosyl transferase family 51" evidence="12">
    <location>
        <begin position="39"/>
        <end position="202"/>
    </location>
</feature>
<evidence type="ECO:0000313" key="13">
    <source>
        <dbReference type="EMBL" id="CCG40773.1"/>
    </source>
</evidence>
<dbReference type="InterPro" id="IPR011812">
    <property type="entry name" value="Pep_trsgly"/>
</dbReference>
<dbReference type="PANTHER" id="PTHR30400">
    <property type="entry name" value="MONOFUNCTIONAL BIOSYNTHETIC PEPTIDOGLYCAN TRANSGLYCOSYLASE"/>
    <property type="match status" value="1"/>
</dbReference>
<keyword evidence="2 11" id="KW-0997">Cell inner membrane</keyword>
<comment type="subcellular location">
    <subcellularLocation>
        <location evidence="11">Cell inner membrane</location>
        <topology evidence="11">Single-pass membrane protein</topology>
    </subcellularLocation>
</comment>
<name>H8FQY5_MAGML</name>
<dbReference type="STRING" id="1150626.PHAMO_210284"/>
<organism evidence="13 14">
    <name type="scientific">Magnetospirillum molischianum DSM 120</name>
    <dbReference type="NCBI Taxonomy" id="1150626"/>
    <lineage>
        <taxon>Bacteria</taxon>
        <taxon>Pseudomonadati</taxon>
        <taxon>Pseudomonadota</taxon>
        <taxon>Alphaproteobacteria</taxon>
        <taxon>Rhodospirillales</taxon>
        <taxon>Rhodospirillaceae</taxon>
        <taxon>Magnetospirillum</taxon>
    </lineage>
</organism>
<keyword evidence="10 11" id="KW-0961">Cell wall biogenesis/degradation</keyword>
<dbReference type="EMBL" id="CAHP01000014">
    <property type="protein sequence ID" value="CCG40773.1"/>
    <property type="molecule type" value="Genomic_DNA"/>
</dbReference>
<evidence type="ECO:0000313" key="14">
    <source>
        <dbReference type="Proteomes" id="UP000004169"/>
    </source>
</evidence>
<sequence length="214" mass="23346">MGGLGLLIGIPLTLTMLFRVVPPPVTPLMLLRVVQGYGIDKNWRPLDQISPYLRQAVIASEDAKFCTHWGFDWDAIDNAIDMYEDGGKVLGASTISMQTAKNVFLWPGRTFVRKGMEAYLTLYLEGLWPKRRILEVYLNVAEFGPGLYGAEAAAMRYFGKPAATLSPREAALLAAVLPAPLKRSPSRPSAAVSRRAGLIAARAAQVRLGRDGAC</sequence>
<evidence type="ECO:0000256" key="10">
    <source>
        <dbReference type="ARBA" id="ARBA00023316"/>
    </source>
</evidence>
<evidence type="ECO:0000256" key="1">
    <source>
        <dbReference type="ARBA" id="ARBA00022475"/>
    </source>
</evidence>
<comment type="catalytic activity">
    <reaction evidence="11">
        <text>[GlcNAc-(1-&gt;4)-Mur2Ac(oyl-L-Ala-gamma-D-Glu-L-Lys-D-Ala-D-Ala)](n)-di-trans,octa-cis-undecaprenyl diphosphate + beta-D-GlcNAc-(1-&gt;4)-Mur2Ac(oyl-L-Ala-gamma-D-Glu-L-Lys-D-Ala-D-Ala)-di-trans,octa-cis-undecaprenyl diphosphate = [GlcNAc-(1-&gt;4)-Mur2Ac(oyl-L-Ala-gamma-D-Glu-L-Lys-D-Ala-D-Ala)](n+1)-di-trans,octa-cis-undecaprenyl diphosphate + di-trans,octa-cis-undecaprenyl diphosphate + H(+)</text>
        <dbReference type="Rhea" id="RHEA:23708"/>
        <dbReference type="Rhea" id="RHEA-COMP:9602"/>
        <dbReference type="Rhea" id="RHEA-COMP:9603"/>
        <dbReference type="ChEBI" id="CHEBI:15378"/>
        <dbReference type="ChEBI" id="CHEBI:58405"/>
        <dbReference type="ChEBI" id="CHEBI:60033"/>
        <dbReference type="ChEBI" id="CHEBI:78435"/>
        <dbReference type="EC" id="2.4.99.28"/>
    </reaction>
</comment>
<evidence type="ECO:0000256" key="3">
    <source>
        <dbReference type="ARBA" id="ARBA00022676"/>
    </source>
</evidence>
<dbReference type="AlphaFoldDB" id="H8FQY5"/>
<evidence type="ECO:0000256" key="7">
    <source>
        <dbReference type="ARBA" id="ARBA00022984"/>
    </source>
</evidence>
<evidence type="ECO:0000256" key="5">
    <source>
        <dbReference type="ARBA" id="ARBA00022692"/>
    </source>
</evidence>